<dbReference type="RefSeq" id="WP_103232377.1">
    <property type="nucleotide sequence ID" value="NZ_PPEG02000012.1"/>
</dbReference>
<evidence type="ECO:0000313" key="3">
    <source>
        <dbReference type="Proteomes" id="UP000236413"/>
    </source>
</evidence>
<keyword evidence="1" id="KW-0472">Membrane</keyword>
<feature type="transmembrane region" description="Helical" evidence="1">
    <location>
        <begin position="12"/>
        <end position="30"/>
    </location>
</feature>
<name>A0A316WAE0_9FLAO</name>
<reference evidence="2 3" key="1">
    <citation type="submission" date="2018-04" db="EMBL/GenBank/DDBJ databases">
        <title>Chryseobacterium oncorhynchi 701B-08T from rainbow trout, and Chryseobacterium viscerum 687B-08T from diseased fish.</title>
        <authorList>
            <person name="Jeong J.-J."/>
            <person name="Lee Y.J."/>
            <person name="Pathiraja D."/>
            <person name="Park B."/>
            <person name="Choi I.-G."/>
            <person name="Kim K.D."/>
        </authorList>
    </citation>
    <scope>NUCLEOTIDE SEQUENCE [LARGE SCALE GENOMIC DNA]</scope>
    <source>
        <strain evidence="2 3">687B-08</strain>
    </source>
</reference>
<dbReference type="AlphaFoldDB" id="A0A316WAE0"/>
<keyword evidence="1" id="KW-1133">Transmembrane helix</keyword>
<organism evidence="2 3">
    <name type="scientific">Chryseobacterium viscerum</name>
    <dbReference type="NCBI Taxonomy" id="1037377"/>
    <lineage>
        <taxon>Bacteria</taxon>
        <taxon>Pseudomonadati</taxon>
        <taxon>Bacteroidota</taxon>
        <taxon>Flavobacteriia</taxon>
        <taxon>Flavobacteriales</taxon>
        <taxon>Weeksellaceae</taxon>
        <taxon>Chryseobacterium group</taxon>
        <taxon>Chryseobacterium</taxon>
    </lineage>
</organism>
<evidence type="ECO:0000313" key="2">
    <source>
        <dbReference type="EMBL" id="PWN58217.1"/>
    </source>
</evidence>
<keyword evidence="1" id="KW-0812">Transmembrane</keyword>
<dbReference type="Proteomes" id="UP000236413">
    <property type="component" value="Unassembled WGS sequence"/>
</dbReference>
<feature type="transmembrane region" description="Helical" evidence="1">
    <location>
        <begin position="73"/>
        <end position="97"/>
    </location>
</feature>
<comment type="caution">
    <text evidence="2">The sequence shown here is derived from an EMBL/GenBank/DDBJ whole genome shotgun (WGS) entry which is preliminary data.</text>
</comment>
<feature type="transmembrane region" description="Helical" evidence="1">
    <location>
        <begin position="36"/>
        <end position="61"/>
    </location>
</feature>
<dbReference type="EMBL" id="PPEG02000012">
    <property type="protein sequence ID" value="PWN58217.1"/>
    <property type="molecule type" value="Genomic_DNA"/>
</dbReference>
<evidence type="ECO:0008006" key="4">
    <source>
        <dbReference type="Google" id="ProtNLM"/>
    </source>
</evidence>
<gene>
    <name evidence="2" type="ORF">C1634_023785</name>
</gene>
<accession>A0A316WAE0</accession>
<evidence type="ECO:0000256" key="1">
    <source>
        <dbReference type="SAM" id="Phobius"/>
    </source>
</evidence>
<protein>
    <recommendedName>
        <fullName evidence="4">LIVCS family branched-chain amino acid:cation transporter</fullName>
    </recommendedName>
</protein>
<proteinExistence type="predicted"/>
<sequence length="98" mass="10475">MKDSEIIKLGKAIFGVFFSVGTLFLLGALITKNDGFAGAGYLLIVFGVPVNGLCILGFLIYGMINTSKFKDCMVAILIVTANIPIAFTYTIIGLSLFD</sequence>